<feature type="domain" description="Lipid/polyisoprenoid-binding YceI-like" evidence="1">
    <location>
        <begin position="24"/>
        <end position="193"/>
    </location>
</feature>
<accession>E4RXE3</accession>
<dbReference type="AlphaFoldDB" id="E4RXE3"/>
<name>E4RXE3_LEAB4</name>
<evidence type="ECO:0000313" key="2">
    <source>
        <dbReference type="EMBL" id="ADQ16288.1"/>
    </source>
</evidence>
<dbReference type="PANTHER" id="PTHR34406:SF1">
    <property type="entry name" value="PROTEIN YCEI"/>
    <property type="match status" value="1"/>
</dbReference>
<sequence>MTMKKLFLITLILTSCSDSDKITSYRIDGENAKVLWKGSTTDHSHTGSFEVDGYAKADLEGNLTEGEFSIPISSIDNYDLTGDVKIQLLEHLKSPDFFNALKYPKASFKLIRSVPNTENSQGLNQLISGEFTLLGTTKMITFPARVIVDKKKIEVKAQFTLNRTEYGMVSYTDPDEMLYVLPEVEIDLNIKGTKDA</sequence>
<organism evidence="2 3">
    <name type="scientific">Leadbetterella byssophila (strain DSM 17132 / JCM 16389 / KACC 11308 / NBRC 106382 / 4M15)</name>
    <dbReference type="NCBI Taxonomy" id="649349"/>
    <lineage>
        <taxon>Bacteria</taxon>
        <taxon>Pseudomonadati</taxon>
        <taxon>Bacteroidota</taxon>
        <taxon>Cytophagia</taxon>
        <taxon>Cytophagales</taxon>
        <taxon>Leadbetterellaceae</taxon>
        <taxon>Leadbetterella</taxon>
    </lineage>
</organism>
<dbReference type="Gene3D" id="2.40.128.110">
    <property type="entry name" value="Lipid/polyisoprenoid-binding, YceI-like"/>
    <property type="match status" value="1"/>
</dbReference>
<dbReference type="HOGENOM" id="CLU_071003_2_0_10"/>
<dbReference type="Proteomes" id="UP000007435">
    <property type="component" value="Chromosome"/>
</dbReference>
<reference evidence="2 3" key="2">
    <citation type="journal article" date="2011" name="Stand. Genomic Sci.">
        <title>Complete genome sequence of Leadbetterella byssophila type strain (4M15).</title>
        <authorList>
            <person name="Abt B."/>
            <person name="Teshima H."/>
            <person name="Lucas S."/>
            <person name="Lapidus A."/>
            <person name="Del Rio T.G."/>
            <person name="Nolan M."/>
            <person name="Tice H."/>
            <person name="Cheng J.F."/>
            <person name="Pitluck S."/>
            <person name="Liolios K."/>
            <person name="Pagani I."/>
            <person name="Ivanova N."/>
            <person name="Mavromatis K."/>
            <person name="Pati A."/>
            <person name="Tapia R."/>
            <person name="Han C."/>
            <person name="Goodwin L."/>
            <person name="Chen A."/>
            <person name="Palaniappan K."/>
            <person name="Land M."/>
            <person name="Hauser L."/>
            <person name="Chang Y.J."/>
            <person name="Jeffries C.D."/>
            <person name="Rohde M."/>
            <person name="Goker M."/>
            <person name="Tindall B.J."/>
            <person name="Detter J.C."/>
            <person name="Woyke T."/>
            <person name="Bristow J."/>
            <person name="Eisen J.A."/>
            <person name="Markowitz V."/>
            <person name="Hugenholtz P."/>
            <person name="Klenk H.P."/>
            <person name="Kyrpides N.C."/>
        </authorList>
    </citation>
    <scope>NUCLEOTIDE SEQUENCE [LARGE SCALE GENOMIC DNA]</scope>
    <source>
        <strain evidence="3">DSM 17132 / JCM 16389 / KACC 11308 / NBRC 106382 / 4M15</strain>
    </source>
</reference>
<keyword evidence="3" id="KW-1185">Reference proteome</keyword>
<dbReference type="eggNOG" id="COG2353">
    <property type="taxonomic scope" value="Bacteria"/>
</dbReference>
<gene>
    <name evidence="2" type="ordered locus">Lbys_0516</name>
</gene>
<dbReference type="InterPro" id="IPR036761">
    <property type="entry name" value="TTHA0802/YceI-like_sf"/>
</dbReference>
<reference key="1">
    <citation type="submission" date="2010-11" db="EMBL/GenBank/DDBJ databases">
        <title>The complete genome of Leadbetterella byssophila DSM 17132.</title>
        <authorList>
            <consortium name="US DOE Joint Genome Institute (JGI-PGF)"/>
            <person name="Lucas S."/>
            <person name="Copeland A."/>
            <person name="Lapidus A."/>
            <person name="Glavina del Rio T."/>
            <person name="Dalin E."/>
            <person name="Tice H."/>
            <person name="Bruce D."/>
            <person name="Goodwin L."/>
            <person name="Pitluck S."/>
            <person name="Kyrpides N."/>
            <person name="Mavromatis K."/>
            <person name="Ivanova N."/>
            <person name="Teshima H."/>
            <person name="Brettin T."/>
            <person name="Detter J.C."/>
            <person name="Han C."/>
            <person name="Tapia R."/>
            <person name="Land M."/>
            <person name="Hauser L."/>
            <person name="Markowitz V."/>
            <person name="Cheng J.-F."/>
            <person name="Hugenholtz P."/>
            <person name="Woyke T."/>
            <person name="Wu D."/>
            <person name="Tindall B."/>
            <person name="Pomrenke H.G."/>
            <person name="Brambilla E."/>
            <person name="Klenk H.-P."/>
            <person name="Eisen J.A."/>
        </authorList>
    </citation>
    <scope>NUCLEOTIDE SEQUENCE [LARGE SCALE GENOMIC DNA]</scope>
    <source>
        <strain>DSM 17132</strain>
    </source>
</reference>
<dbReference type="InterPro" id="IPR007372">
    <property type="entry name" value="Lipid/polyisoprenoid-bd_YceI"/>
</dbReference>
<dbReference type="SMART" id="SM00867">
    <property type="entry name" value="YceI"/>
    <property type="match status" value="1"/>
</dbReference>
<dbReference type="STRING" id="649349.Lbys_0516"/>
<dbReference type="KEGG" id="lby:Lbys_0516"/>
<dbReference type="EMBL" id="CP002305">
    <property type="protein sequence ID" value="ADQ16288.1"/>
    <property type="molecule type" value="Genomic_DNA"/>
</dbReference>
<evidence type="ECO:0000313" key="3">
    <source>
        <dbReference type="Proteomes" id="UP000007435"/>
    </source>
</evidence>
<dbReference type="OrthoDB" id="951410at2"/>
<dbReference type="Pfam" id="PF04264">
    <property type="entry name" value="YceI"/>
    <property type="match status" value="1"/>
</dbReference>
<dbReference type="PROSITE" id="PS51257">
    <property type="entry name" value="PROKAR_LIPOPROTEIN"/>
    <property type="match status" value="1"/>
</dbReference>
<dbReference type="PANTHER" id="PTHR34406">
    <property type="entry name" value="PROTEIN YCEI"/>
    <property type="match status" value="1"/>
</dbReference>
<protein>
    <submittedName>
        <fullName evidence="2">YceI family protein</fullName>
    </submittedName>
</protein>
<evidence type="ECO:0000259" key="1">
    <source>
        <dbReference type="SMART" id="SM00867"/>
    </source>
</evidence>
<dbReference type="SUPFAM" id="SSF101874">
    <property type="entry name" value="YceI-like"/>
    <property type="match status" value="1"/>
</dbReference>
<proteinExistence type="predicted"/>